<evidence type="ECO:0000313" key="1">
    <source>
        <dbReference type="EMBL" id="KYC60716.1"/>
    </source>
</evidence>
<dbReference type="Proteomes" id="UP000075288">
    <property type="component" value="Unassembled WGS sequence"/>
</dbReference>
<proteinExistence type="predicted"/>
<dbReference type="EMBL" id="LQYG01000084">
    <property type="protein sequence ID" value="KYC60716.1"/>
    <property type="molecule type" value="Genomic_DNA"/>
</dbReference>
<dbReference type="GeneID" id="93258574"/>
<gene>
    <name evidence="1" type="ORF">B4098_1738</name>
</gene>
<dbReference type="RefSeq" id="WP_061566840.1">
    <property type="nucleotide sequence ID" value="NZ_LQYG01000084.1"/>
</dbReference>
<name>A0A150JU29_HEYCO</name>
<comment type="caution">
    <text evidence="1">The sequence shown here is derived from an EMBL/GenBank/DDBJ whole genome shotgun (WGS) entry which is preliminary data.</text>
</comment>
<evidence type="ECO:0000313" key="2">
    <source>
        <dbReference type="Proteomes" id="UP000075288"/>
    </source>
</evidence>
<protein>
    <submittedName>
        <fullName evidence="1">Uncharacterized protein</fullName>
    </submittedName>
</protein>
<organism evidence="1 2">
    <name type="scientific">Heyndrickxia coagulans</name>
    <name type="common">Weizmannia coagulans</name>
    <dbReference type="NCBI Taxonomy" id="1398"/>
    <lineage>
        <taxon>Bacteria</taxon>
        <taxon>Bacillati</taxon>
        <taxon>Bacillota</taxon>
        <taxon>Bacilli</taxon>
        <taxon>Bacillales</taxon>
        <taxon>Bacillaceae</taxon>
        <taxon>Heyndrickxia</taxon>
    </lineage>
</organism>
<dbReference type="PATRIC" id="fig|1398.26.peg.744"/>
<dbReference type="AlphaFoldDB" id="A0A150JU29"/>
<accession>A0A150JU29</accession>
<reference evidence="1 2" key="1">
    <citation type="submission" date="2016-01" db="EMBL/GenBank/DDBJ databases">
        <title>Genome Sequences of Twelve Sporeforming Bacillus Species Isolated from Foods.</title>
        <authorList>
            <person name="Berendsen E.M."/>
            <person name="Wells-Bennik M.H."/>
            <person name="Krawcyk A.O."/>
            <person name="De Jong A."/>
            <person name="Holsappel S."/>
            <person name="Eijlander R.T."/>
            <person name="Kuipers O.P."/>
        </authorList>
    </citation>
    <scope>NUCLEOTIDE SEQUENCE [LARGE SCALE GENOMIC DNA]</scope>
    <source>
        <strain evidence="1 2">B4098</strain>
    </source>
</reference>
<sequence>MFQFEDADLIQDREDLIAIMRMRFGDIPPAFIETIYQLNDPNTLQRLILVSANAQDFEVVEEELRAESGSIRLTGERFNPFGKGNDGHV</sequence>